<feature type="compositionally biased region" description="Polar residues" evidence="19">
    <location>
        <begin position="98"/>
        <end position="112"/>
    </location>
</feature>
<comment type="subcellular location">
    <subcellularLocation>
        <location evidence="4">Chromosome</location>
    </subcellularLocation>
    <subcellularLocation>
        <location evidence="3">Cytoplasm</location>
        <location evidence="3">Cytoskeleton</location>
        <location evidence="3">Spindle</location>
    </subcellularLocation>
    <subcellularLocation>
        <location evidence="2">Nucleus</location>
    </subcellularLocation>
</comment>
<feature type="compositionally biased region" description="Acidic residues" evidence="19">
    <location>
        <begin position="332"/>
        <end position="349"/>
    </location>
</feature>
<evidence type="ECO:0000256" key="4">
    <source>
        <dbReference type="ARBA" id="ARBA00004286"/>
    </source>
</evidence>
<dbReference type="Pfam" id="PF12330">
    <property type="entry name" value="Haspin_kinase"/>
    <property type="match status" value="1"/>
</dbReference>
<comment type="cofactor">
    <cofactor evidence="1">
        <name>Mg(2+)</name>
        <dbReference type="ChEBI" id="CHEBI:18420"/>
    </cofactor>
</comment>
<dbReference type="PROSITE" id="PS50011">
    <property type="entry name" value="PROTEIN_KINASE_DOM"/>
    <property type="match status" value="1"/>
</dbReference>
<name>A0A8W8IGS4_MAGGI</name>
<keyword evidence="10" id="KW-0808">Transferase</keyword>
<feature type="compositionally biased region" description="Polar residues" evidence="19">
    <location>
        <begin position="308"/>
        <end position="324"/>
    </location>
</feature>
<evidence type="ECO:0000256" key="15">
    <source>
        <dbReference type="ARBA" id="ARBA00023242"/>
    </source>
</evidence>
<dbReference type="InterPro" id="IPR011009">
    <property type="entry name" value="Kinase-like_dom_sf"/>
</dbReference>
<evidence type="ECO:0000256" key="5">
    <source>
        <dbReference type="ARBA" id="ARBA00012513"/>
    </source>
</evidence>
<evidence type="ECO:0000256" key="11">
    <source>
        <dbReference type="ARBA" id="ARBA00022741"/>
    </source>
</evidence>
<feature type="compositionally biased region" description="Polar residues" evidence="19">
    <location>
        <begin position="142"/>
        <end position="156"/>
    </location>
</feature>
<evidence type="ECO:0000256" key="13">
    <source>
        <dbReference type="ARBA" id="ARBA00022840"/>
    </source>
</evidence>
<feature type="binding site" evidence="18">
    <location>
        <position position="492"/>
    </location>
    <ligand>
        <name>ATP</name>
        <dbReference type="ChEBI" id="CHEBI:30616"/>
    </ligand>
</feature>
<reference evidence="21" key="1">
    <citation type="submission" date="2022-08" db="UniProtKB">
        <authorList>
            <consortium name="EnsemblMetazoa"/>
        </authorList>
    </citation>
    <scope>IDENTIFICATION</scope>
    <source>
        <strain evidence="21">05x7-T-G4-1.051#20</strain>
    </source>
</reference>
<sequence length="776" mass="87753">MGRAKNTIKTYGRHRQRVITADIWSSDDEKKTDTGGGLFSSSSSSLDSSTQNSTNDSLFGGPITTRSSKKPSRGKNKENIGRVTNKRLQQKRLGSDGESCSSTGSDSLFQTSRPRRALRDRNYAEQEEVGKPKYGGKRKRIPNSSIHLPSQKSDSLSSITNFSEFDDYSLVISGSPAQIKNDSVYSPRNLRSQNKIETSTPCAKRTCSANDINNLSVIDHVEDDVPPSPSVHLEQSSYANECLTRVSASNASDVNNKSKSVFKTPKDESLSSPVIPCIVQLEKLRQSFLSMHVSRRSSKPSNMDHSESLFSTFDENGSSINCVTAESKLDVLDSEEEEDESDTEEDEESEVRGDDDLSEIFEEDEEEENENEEENEGGEGERSMTKYMLASPENDNFYSAHSSLASKETPNVSLSKSLLNRSHFDVLTPQRKKSLPPPSPRSKILEVCQQEDIETFHSCINSSMMKQCKKVGEGVYGEVFRTKRGKNSVALKIIPVEGDFEVNDEKQKSFEEILPEIVISVELSLLRENEQCYTQNFCEVQRVSCVKGRYPSKLLNEWNAFNEEKGSENDNPEMFSDDQLFIMFEFADGGKDLESAQFNNIFEAKSVFEQVTFSLAVAEEALQFEHRDLHWGNVLVKKTELKFHEYVVMGQTFQVESHGVHVSIIDFTLSRLVKDGCTVFTDLSTDDSLFEGTGDYQFDMYRKMKELNKNNWEAFHAQTNVFWLHYLADKLIRAKRYKRNTKKDQGLLREFRNFAKDMLEHTSACDLISSSDFFTS</sequence>
<dbReference type="FunFam" id="3.30.200.20:FF:000409">
    <property type="entry name" value="serine/threonine-protein kinase haspin"/>
    <property type="match status" value="1"/>
</dbReference>
<accession>A0A8W8IGS4</accession>
<dbReference type="EnsemblMetazoa" id="G14210.4">
    <property type="protein sequence ID" value="G14210.4:cds"/>
    <property type="gene ID" value="G14210"/>
</dbReference>
<dbReference type="SMART" id="SM01331">
    <property type="entry name" value="DUF3635"/>
    <property type="match status" value="1"/>
</dbReference>
<keyword evidence="6" id="KW-0158">Chromosome</keyword>
<dbReference type="FunFam" id="1.10.510.10:FF:000401">
    <property type="entry name" value="serine/threonine-protein kinase haspin"/>
    <property type="match status" value="1"/>
</dbReference>
<keyword evidence="22" id="KW-1185">Reference proteome</keyword>
<evidence type="ECO:0000313" key="21">
    <source>
        <dbReference type="EnsemblMetazoa" id="G14210.4:cds"/>
    </source>
</evidence>
<dbReference type="GO" id="GO:0005694">
    <property type="term" value="C:chromosome"/>
    <property type="evidence" value="ECO:0007669"/>
    <property type="project" value="UniProtKB-SubCell"/>
</dbReference>
<organism evidence="21 22">
    <name type="scientific">Magallana gigas</name>
    <name type="common">Pacific oyster</name>
    <name type="synonym">Crassostrea gigas</name>
    <dbReference type="NCBI Taxonomy" id="29159"/>
    <lineage>
        <taxon>Eukaryota</taxon>
        <taxon>Metazoa</taxon>
        <taxon>Spiralia</taxon>
        <taxon>Lophotrochozoa</taxon>
        <taxon>Mollusca</taxon>
        <taxon>Bivalvia</taxon>
        <taxon>Autobranchia</taxon>
        <taxon>Pteriomorphia</taxon>
        <taxon>Ostreida</taxon>
        <taxon>Ostreoidea</taxon>
        <taxon>Ostreidae</taxon>
        <taxon>Magallana</taxon>
    </lineage>
</organism>
<dbReference type="PANTHER" id="PTHR24419">
    <property type="entry name" value="INTERLEUKIN-1 RECEPTOR-ASSOCIATED KINASE"/>
    <property type="match status" value="1"/>
</dbReference>
<protein>
    <recommendedName>
        <fullName evidence="5">non-specific serine/threonine protein kinase</fullName>
        <ecNumber evidence="5">2.7.11.1</ecNumber>
    </recommendedName>
</protein>
<dbReference type="GO" id="GO:0005634">
    <property type="term" value="C:nucleus"/>
    <property type="evidence" value="ECO:0007669"/>
    <property type="project" value="UniProtKB-SubCell"/>
</dbReference>
<keyword evidence="15" id="KW-0539">Nucleus</keyword>
<evidence type="ECO:0000256" key="8">
    <source>
        <dbReference type="ARBA" id="ARBA00022527"/>
    </source>
</evidence>
<dbReference type="GO" id="GO:0035556">
    <property type="term" value="P:intracellular signal transduction"/>
    <property type="evidence" value="ECO:0007669"/>
    <property type="project" value="TreeGrafter"/>
</dbReference>
<proteinExistence type="predicted"/>
<dbReference type="InterPro" id="IPR017441">
    <property type="entry name" value="Protein_kinase_ATP_BS"/>
</dbReference>
<dbReference type="SMR" id="A0A8W8IGS4"/>
<evidence type="ECO:0000256" key="6">
    <source>
        <dbReference type="ARBA" id="ARBA00022454"/>
    </source>
</evidence>
<evidence type="ECO:0000256" key="14">
    <source>
        <dbReference type="ARBA" id="ARBA00023212"/>
    </source>
</evidence>
<dbReference type="GO" id="GO:0000278">
    <property type="term" value="P:mitotic cell cycle"/>
    <property type="evidence" value="ECO:0007669"/>
    <property type="project" value="TreeGrafter"/>
</dbReference>
<feature type="compositionally biased region" description="Basic and acidic residues" evidence="19">
    <location>
        <begin position="117"/>
        <end position="131"/>
    </location>
</feature>
<evidence type="ECO:0000259" key="20">
    <source>
        <dbReference type="PROSITE" id="PS50011"/>
    </source>
</evidence>
<evidence type="ECO:0000256" key="7">
    <source>
        <dbReference type="ARBA" id="ARBA00022490"/>
    </source>
</evidence>
<keyword evidence="7" id="KW-0963">Cytoplasm</keyword>
<evidence type="ECO:0000256" key="16">
    <source>
        <dbReference type="ARBA" id="ARBA00047899"/>
    </source>
</evidence>
<feature type="compositionally biased region" description="Low complexity" evidence="19">
    <location>
        <begin position="40"/>
        <end position="58"/>
    </location>
</feature>
<evidence type="ECO:0000256" key="19">
    <source>
        <dbReference type="SAM" id="MobiDB-lite"/>
    </source>
</evidence>
<dbReference type="AlphaFoldDB" id="A0A8W8IGS4"/>
<keyword evidence="9" id="KW-0597">Phosphoprotein</keyword>
<feature type="region of interest" description="Disordered" evidence="19">
    <location>
        <begin position="25"/>
        <end position="156"/>
    </location>
</feature>
<evidence type="ECO:0000256" key="2">
    <source>
        <dbReference type="ARBA" id="ARBA00004123"/>
    </source>
</evidence>
<feature type="domain" description="Protein kinase" evidence="20">
    <location>
        <begin position="465"/>
        <end position="776"/>
    </location>
</feature>
<dbReference type="GO" id="GO:0010564">
    <property type="term" value="P:regulation of cell cycle process"/>
    <property type="evidence" value="ECO:0007669"/>
    <property type="project" value="UniProtKB-ARBA"/>
</dbReference>
<evidence type="ECO:0000256" key="1">
    <source>
        <dbReference type="ARBA" id="ARBA00001946"/>
    </source>
</evidence>
<dbReference type="GO" id="GO:0005819">
    <property type="term" value="C:spindle"/>
    <property type="evidence" value="ECO:0007669"/>
    <property type="project" value="UniProtKB-SubCell"/>
</dbReference>
<feature type="region of interest" description="Disordered" evidence="19">
    <location>
        <begin position="295"/>
        <end position="382"/>
    </location>
</feature>
<dbReference type="InterPro" id="IPR024604">
    <property type="entry name" value="GSG2_C"/>
</dbReference>
<dbReference type="EnsemblMetazoa" id="G14210.5">
    <property type="protein sequence ID" value="G14210.5:cds"/>
    <property type="gene ID" value="G14210"/>
</dbReference>
<dbReference type="GO" id="GO:0005737">
    <property type="term" value="C:cytoplasm"/>
    <property type="evidence" value="ECO:0007669"/>
    <property type="project" value="TreeGrafter"/>
</dbReference>
<evidence type="ECO:0000313" key="22">
    <source>
        <dbReference type="Proteomes" id="UP000005408"/>
    </source>
</evidence>
<evidence type="ECO:0000256" key="17">
    <source>
        <dbReference type="ARBA" id="ARBA00048679"/>
    </source>
</evidence>
<keyword evidence="8" id="KW-0723">Serine/threonine-protein kinase</keyword>
<keyword evidence="11 18" id="KW-0547">Nucleotide-binding</keyword>
<dbReference type="GO" id="GO:0005524">
    <property type="term" value="F:ATP binding"/>
    <property type="evidence" value="ECO:0007669"/>
    <property type="project" value="UniProtKB-UniRule"/>
</dbReference>
<dbReference type="EC" id="2.7.11.1" evidence="5"/>
<dbReference type="InterPro" id="IPR000719">
    <property type="entry name" value="Prot_kinase_dom"/>
</dbReference>
<keyword evidence="12" id="KW-0418">Kinase</keyword>
<dbReference type="SUPFAM" id="SSF56112">
    <property type="entry name" value="Protein kinase-like (PK-like)"/>
    <property type="match status" value="1"/>
</dbReference>
<dbReference type="PANTHER" id="PTHR24419:SF18">
    <property type="entry name" value="SERINE_THREONINE-PROTEIN KINASE HASPIN"/>
    <property type="match status" value="1"/>
</dbReference>
<dbReference type="SMART" id="SM00220">
    <property type="entry name" value="S_TKc"/>
    <property type="match status" value="1"/>
</dbReference>
<dbReference type="Proteomes" id="UP000005408">
    <property type="component" value="Unassembled WGS sequence"/>
</dbReference>
<evidence type="ECO:0000256" key="12">
    <source>
        <dbReference type="ARBA" id="ARBA00022777"/>
    </source>
</evidence>
<evidence type="ECO:0000256" key="10">
    <source>
        <dbReference type="ARBA" id="ARBA00022679"/>
    </source>
</evidence>
<dbReference type="PROSITE" id="PS00107">
    <property type="entry name" value="PROTEIN_KINASE_ATP"/>
    <property type="match status" value="1"/>
</dbReference>
<comment type="catalytic activity">
    <reaction evidence="17">
        <text>L-seryl-[protein] + ATP = O-phospho-L-seryl-[protein] + ADP + H(+)</text>
        <dbReference type="Rhea" id="RHEA:17989"/>
        <dbReference type="Rhea" id="RHEA-COMP:9863"/>
        <dbReference type="Rhea" id="RHEA-COMP:11604"/>
        <dbReference type="ChEBI" id="CHEBI:15378"/>
        <dbReference type="ChEBI" id="CHEBI:29999"/>
        <dbReference type="ChEBI" id="CHEBI:30616"/>
        <dbReference type="ChEBI" id="CHEBI:83421"/>
        <dbReference type="ChEBI" id="CHEBI:456216"/>
        <dbReference type="EC" id="2.7.11.1"/>
    </reaction>
</comment>
<evidence type="ECO:0000256" key="18">
    <source>
        <dbReference type="PROSITE-ProRule" id="PRU10141"/>
    </source>
</evidence>
<dbReference type="Gene3D" id="3.30.200.20">
    <property type="entry name" value="Phosphorylase Kinase, domain 1"/>
    <property type="match status" value="1"/>
</dbReference>
<comment type="catalytic activity">
    <reaction evidence="16">
        <text>L-threonyl-[protein] + ATP = O-phospho-L-threonyl-[protein] + ADP + H(+)</text>
        <dbReference type="Rhea" id="RHEA:46608"/>
        <dbReference type="Rhea" id="RHEA-COMP:11060"/>
        <dbReference type="Rhea" id="RHEA-COMP:11605"/>
        <dbReference type="ChEBI" id="CHEBI:15378"/>
        <dbReference type="ChEBI" id="CHEBI:30013"/>
        <dbReference type="ChEBI" id="CHEBI:30616"/>
        <dbReference type="ChEBI" id="CHEBI:61977"/>
        <dbReference type="ChEBI" id="CHEBI:456216"/>
        <dbReference type="EC" id="2.7.11.1"/>
    </reaction>
</comment>
<feature type="compositionally biased region" description="Acidic residues" evidence="19">
    <location>
        <begin position="356"/>
        <end position="378"/>
    </location>
</feature>
<dbReference type="GO" id="GO:0072354">
    <property type="term" value="F:histone H3T3 kinase activity"/>
    <property type="evidence" value="ECO:0007669"/>
    <property type="project" value="TreeGrafter"/>
</dbReference>
<keyword evidence="14" id="KW-0206">Cytoskeleton</keyword>
<evidence type="ECO:0000256" key="3">
    <source>
        <dbReference type="ARBA" id="ARBA00004186"/>
    </source>
</evidence>
<keyword evidence="13 18" id="KW-0067">ATP-binding</keyword>
<dbReference type="Gene3D" id="1.10.510.10">
    <property type="entry name" value="Transferase(Phosphotransferase) domain 1"/>
    <property type="match status" value="1"/>
</dbReference>
<evidence type="ECO:0000256" key="9">
    <source>
        <dbReference type="ARBA" id="ARBA00022553"/>
    </source>
</evidence>